<name>A0A7S4B3M5_CHRCT</name>
<organism evidence="3">
    <name type="scientific">Chrysotila carterae</name>
    <name type="common">Marine alga</name>
    <name type="synonym">Syracosphaera carterae</name>
    <dbReference type="NCBI Taxonomy" id="13221"/>
    <lineage>
        <taxon>Eukaryota</taxon>
        <taxon>Haptista</taxon>
        <taxon>Haptophyta</taxon>
        <taxon>Prymnesiophyceae</taxon>
        <taxon>Isochrysidales</taxon>
        <taxon>Isochrysidaceae</taxon>
        <taxon>Chrysotila</taxon>
    </lineage>
</organism>
<feature type="compositionally biased region" description="Polar residues" evidence="1">
    <location>
        <begin position="468"/>
        <end position="477"/>
    </location>
</feature>
<proteinExistence type="predicted"/>
<dbReference type="Gene3D" id="3.60.40.10">
    <property type="entry name" value="PPM-type phosphatase domain"/>
    <property type="match status" value="1"/>
</dbReference>
<reference evidence="3" key="1">
    <citation type="submission" date="2021-01" db="EMBL/GenBank/DDBJ databases">
        <authorList>
            <person name="Corre E."/>
            <person name="Pelletier E."/>
            <person name="Niang G."/>
            <person name="Scheremetjew M."/>
            <person name="Finn R."/>
            <person name="Kale V."/>
            <person name="Holt S."/>
            <person name="Cochrane G."/>
            <person name="Meng A."/>
            <person name="Brown T."/>
            <person name="Cohen L."/>
        </authorList>
    </citation>
    <scope>NUCLEOTIDE SEQUENCE</scope>
    <source>
        <strain evidence="3">CCMP645</strain>
    </source>
</reference>
<dbReference type="InterPro" id="IPR036457">
    <property type="entry name" value="PPM-type-like_dom_sf"/>
</dbReference>
<evidence type="ECO:0000313" key="3">
    <source>
        <dbReference type="EMBL" id="CAE0752772.1"/>
    </source>
</evidence>
<gene>
    <name evidence="3" type="ORF">PCAR00345_LOCUS5359</name>
</gene>
<dbReference type="Pfam" id="PF00481">
    <property type="entry name" value="PP2C"/>
    <property type="match status" value="1"/>
</dbReference>
<dbReference type="PANTHER" id="PTHR47992">
    <property type="entry name" value="PROTEIN PHOSPHATASE"/>
    <property type="match status" value="1"/>
</dbReference>
<dbReference type="EMBL" id="HBIZ01009173">
    <property type="protein sequence ID" value="CAE0752772.1"/>
    <property type="molecule type" value="Transcribed_RNA"/>
</dbReference>
<dbReference type="SMART" id="SM00332">
    <property type="entry name" value="PP2Cc"/>
    <property type="match status" value="1"/>
</dbReference>
<accession>A0A7S4B3M5</accession>
<feature type="compositionally biased region" description="Polar residues" evidence="1">
    <location>
        <begin position="57"/>
        <end position="69"/>
    </location>
</feature>
<dbReference type="InterPro" id="IPR001932">
    <property type="entry name" value="PPM-type_phosphatase-like_dom"/>
</dbReference>
<feature type="domain" description="PPM-type phosphatase" evidence="2">
    <location>
        <begin position="99"/>
        <end position="376"/>
    </location>
</feature>
<feature type="region of interest" description="Disordered" evidence="1">
    <location>
        <begin position="18"/>
        <end position="70"/>
    </location>
</feature>
<dbReference type="InterPro" id="IPR015655">
    <property type="entry name" value="PP2C"/>
</dbReference>
<sequence length="494" mass="53454">MGCCTSAAHAVLPNAGSAMAASKSGGNPPHGNAKELSGTQALISRGNDSPIPANPKIASSTSENVSSPSRKVRRASFAAREVSENVQHDGVDAILPPRLVGFHSNHGRKPSSTDDTYVEAINQDRGLICYPLANNNECMLLAAFDGHGQRGELISEFAAFAVLDALEEEPAELSLDPELALRRATQAADSRLRNEMPRTAQYNGTTAILTLLTKTRATTACIGDSRAVMGREADGGWHARDLSDDQKVDSPDEMLRIQNAGGRIHIDKDIDVARVIHRCKGLSMARSLGDFLFDEVGVISDPVVTSCELTPADKCIIVASDGVWEFMSSQAAVNICMRHKNNASEACKALIRESARLWEEEEGQYRDDITAIVVFLPVIEHLPKRLSTDEKAQTNVTAFDADTERVMRGSRQSAVPLDDMSEPPPPKTIPRTTERVSHVPVDGVINGRAVPLSPQSLSLRRSSRRSSDASQEISRGSTFARRLSVSNPTEEELE</sequence>
<dbReference type="SUPFAM" id="SSF81606">
    <property type="entry name" value="PP2C-like"/>
    <property type="match status" value="1"/>
</dbReference>
<dbReference type="CDD" id="cd00143">
    <property type="entry name" value="PP2Cc"/>
    <property type="match status" value="1"/>
</dbReference>
<evidence type="ECO:0000259" key="2">
    <source>
        <dbReference type="PROSITE" id="PS51746"/>
    </source>
</evidence>
<feature type="region of interest" description="Disordered" evidence="1">
    <location>
        <begin position="405"/>
        <end position="494"/>
    </location>
</feature>
<dbReference type="PROSITE" id="PS51746">
    <property type="entry name" value="PPM_2"/>
    <property type="match status" value="1"/>
</dbReference>
<dbReference type="GO" id="GO:0004722">
    <property type="term" value="F:protein serine/threonine phosphatase activity"/>
    <property type="evidence" value="ECO:0007669"/>
    <property type="project" value="InterPro"/>
</dbReference>
<protein>
    <recommendedName>
        <fullName evidence="2">PPM-type phosphatase domain-containing protein</fullName>
    </recommendedName>
</protein>
<evidence type="ECO:0000256" key="1">
    <source>
        <dbReference type="SAM" id="MobiDB-lite"/>
    </source>
</evidence>
<dbReference type="AlphaFoldDB" id="A0A7S4B3M5"/>